<organism evidence="6 7">
    <name type="scientific">Acropora cervicornis</name>
    <name type="common">Staghorn coral</name>
    <dbReference type="NCBI Taxonomy" id="6130"/>
    <lineage>
        <taxon>Eukaryota</taxon>
        <taxon>Metazoa</taxon>
        <taxon>Cnidaria</taxon>
        <taxon>Anthozoa</taxon>
        <taxon>Hexacorallia</taxon>
        <taxon>Scleractinia</taxon>
        <taxon>Astrocoeniina</taxon>
        <taxon>Acroporidae</taxon>
        <taxon>Acropora</taxon>
    </lineage>
</organism>
<reference evidence="6" key="1">
    <citation type="journal article" date="2023" name="G3 (Bethesda)">
        <title>Whole genome assembly and annotation of the endangered Caribbean coral Acropora cervicornis.</title>
        <authorList>
            <person name="Selwyn J.D."/>
            <person name="Vollmer S.V."/>
        </authorList>
    </citation>
    <scope>NUCLEOTIDE SEQUENCE</scope>
    <source>
        <strain evidence="6">K2</strain>
    </source>
</reference>
<keyword evidence="7" id="KW-1185">Reference proteome</keyword>
<dbReference type="InterPro" id="IPR003280">
    <property type="entry name" value="2pore_dom_K_chnl"/>
</dbReference>
<comment type="subcellular location">
    <subcellularLocation>
        <location evidence="1">Membrane</location>
        <topology evidence="1">Multi-pass membrane protein</topology>
    </subcellularLocation>
</comment>
<dbReference type="Gene3D" id="1.10.287.70">
    <property type="match status" value="1"/>
</dbReference>
<keyword evidence="6" id="KW-0813">Transport</keyword>
<accession>A0AAD9R3H3</accession>
<evidence type="ECO:0000256" key="1">
    <source>
        <dbReference type="ARBA" id="ARBA00004141"/>
    </source>
</evidence>
<keyword evidence="2 5" id="KW-0812">Transmembrane</keyword>
<evidence type="ECO:0000256" key="4">
    <source>
        <dbReference type="ARBA" id="ARBA00023136"/>
    </source>
</evidence>
<reference evidence="6" key="2">
    <citation type="journal article" date="2023" name="Science">
        <title>Genomic signatures of disease resistance in endangered staghorn corals.</title>
        <authorList>
            <person name="Vollmer S.V."/>
            <person name="Selwyn J.D."/>
            <person name="Despard B.A."/>
            <person name="Roesel C.L."/>
        </authorList>
    </citation>
    <scope>NUCLEOTIDE SEQUENCE</scope>
    <source>
        <strain evidence="6">K2</strain>
    </source>
</reference>
<feature type="transmembrane region" description="Helical" evidence="5">
    <location>
        <begin position="84"/>
        <end position="106"/>
    </location>
</feature>
<comment type="caution">
    <text evidence="6">The sequence shown here is derived from an EMBL/GenBank/DDBJ whole genome shotgun (WGS) entry which is preliminary data.</text>
</comment>
<name>A0AAD9R3H3_ACRCE</name>
<dbReference type="GO" id="GO:0015271">
    <property type="term" value="F:outward rectifier potassium channel activity"/>
    <property type="evidence" value="ECO:0007669"/>
    <property type="project" value="TreeGrafter"/>
</dbReference>
<dbReference type="GO" id="GO:0022841">
    <property type="term" value="F:potassium ion leak channel activity"/>
    <property type="evidence" value="ECO:0007669"/>
    <property type="project" value="TreeGrafter"/>
</dbReference>
<dbReference type="PANTHER" id="PTHR11003:SF345">
    <property type="entry name" value="TWIK FAMILY OF POTASSIUM CHANNELS PROTEIN 18"/>
    <property type="match status" value="1"/>
</dbReference>
<dbReference type="SUPFAM" id="SSF81324">
    <property type="entry name" value="Voltage-gated potassium channels"/>
    <property type="match status" value="1"/>
</dbReference>
<keyword evidence="6" id="KW-0406">Ion transport</keyword>
<proteinExistence type="predicted"/>
<gene>
    <name evidence="6" type="ORF">P5673_002331</name>
</gene>
<protein>
    <submittedName>
        <fullName evidence="6">Two pore potassium channel protein sup-9</fullName>
    </submittedName>
</protein>
<evidence type="ECO:0000256" key="2">
    <source>
        <dbReference type="ARBA" id="ARBA00022692"/>
    </source>
</evidence>
<dbReference type="EMBL" id="JARQWQ010000004">
    <property type="protein sequence ID" value="KAK2572125.1"/>
    <property type="molecule type" value="Genomic_DNA"/>
</dbReference>
<dbReference type="Proteomes" id="UP001249851">
    <property type="component" value="Unassembled WGS sequence"/>
</dbReference>
<dbReference type="AlphaFoldDB" id="A0AAD9R3H3"/>
<evidence type="ECO:0000313" key="7">
    <source>
        <dbReference type="Proteomes" id="UP001249851"/>
    </source>
</evidence>
<keyword evidence="3 5" id="KW-1133">Transmembrane helix</keyword>
<keyword evidence="6" id="KW-0407">Ion channel</keyword>
<evidence type="ECO:0000313" key="6">
    <source>
        <dbReference type="EMBL" id="KAK2572125.1"/>
    </source>
</evidence>
<dbReference type="GO" id="GO:0030322">
    <property type="term" value="P:stabilization of membrane potential"/>
    <property type="evidence" value="ECO:0007669"/>
    <property type="project" value="TreeGrafter"/>
</dbReference>
<evidence type="ECO:0000256" key="5">
    <source>
        <dbReference type="SAM" id="Phobius"/>
    </source>
</evidence>
<sequence length="144" mass="16518">MCLADGPKNLVVQIGMFLAYILLGALVFQALESRNEEKERETMLEARIHFQKKYNISHADMQTFVNKIEEIVDHGFSQHWMKRWTILGSLFFAGTVVTTIGSRLFLSSSKFYSVVCRGKLSSIDSSEMFKEQKGRKLLDSRVCE</sequence>
<dbReference type="PANTHER" id="PTHR11003">
    <property type="entry name" value="POTASSIUM CHANNEL, SUBFAMILY K"/>
    <property type="match status" value="1"/>
</dbReference>
<evidence type="ECO:0000256" key="3">
    <source>
        <dbReference type="ARBA" id="ARBA00022989"/>
    </source>
</evidence>
<dbReference type="GO" id="GO:0005886">
    <property type="term" value="C:plasma membrane"/>
    <property type="evidence" value="ECO:0007669"/>
    <property type="project" value="TreeGrafter"/>
</dbReference>
<feature type="transmembrane region" description="Helical" evidence="5">
    <location>
        <begin position="12"/>
        <end position="31"/>
    </location>
</feature>
<keyword evidence="4 5" id="KW-0472">Membrane</keyword>